<dbReference type="InterPro" id="IPR013087">
    <property type="entry name" value="Znf_C2H2_type"/>
</dbReference>
<protein>
    <recommendedName>
        <fullName evidence="8">C2H2-type domain-containing protein</fullName>
    </recommendedName>
</protein>
<feature type="domain" description="C2H2-type" evidence="8">
    <location>
        <begin position="57"/>
        <end position="85"/>
    </location>
</feature>
<dbReference type="PROSITE" id="PS50157">
    <property type="entry name" value="ZINC_FINGER_C2H2_2"/>
    <property type="match status" value="3"/>
</dbReference>
<keyword evidence="4 7" id="KW-0863">Zinc-finger</keyword>
<dbReference type="EMBL" id="VULC01015949">
    <property type="protein sequence ID" value="KAF1518324.1"/>
    <property type="molecule type" value="Genomic_DNA"/>
</dbReference>
<reference evidence="9" key="1">
    <citation type="journal article" date="2019" name="Gigascience">
        <title>High-coverage genomes to elucidate the evolution of penguins.</title>
        <authorList>
            <person name="Pan H."/>
            <person name="Cole T.L."/>
            <person name="Bi X."/>
            <person name="Fang M."/>
            <person name="Zhou C."/>
            <person name="Yang Z."/>
            <person name="Ksepka D.T."/>
            <person name="Hart T."/>
            <person name="Bouzat J.L."/>
            <person name="Argilla L.S."/>
            <person name="Bertelsen M.F."/>
            <person name="Boersma P.D."/>
            <person name="Bost C.A."/>
            <person name="Cherel Y."/>
            <person name="Dann P."/>
            <person name="Fiddaman S.R."/>
            <person name="Howard P."/>
            <person name="Labuschagne K."/>
            <person name="Mattern T."/>
            <person name="Miller G."/>
            <person name="Parker P."/>
            <person name="Phillips R.A."/>
            <person name="Quillfeldt P."/>
            <person name="Ryan P.G."/>
            <person name="Taylor H."/>
            <person name="Thompson D.R."/>
            <person name="Young M.J."/>
            <person name="Ellegaard M.R."/>
            <person name="Gilbert M.T.P."/>
            <person name="Sinding M.S."/>
            <person name="Pacheco G."/>
            <person name="Shepherd L.D."/>
            <person name="Tennyson A.J.D."/>
            <person name="Grosser S."/>
            <person name="Kay E."/>
            <person name="Nupen L.J."/>
            <person name="Ellenberg U."/>
            <person name="Houston D.M."/>
            <person name="Reeve A.H."/>
            <person name="Johnson K."/>
            <person name="Masello J.F."/>
            <person name="Stracke T."/>
            <person name="McKinlay B."/>
            <person name="Borboroglu P.G."/>
            <person name="Zhang D.X."/>
            <person name="Zhang G."/>
        </authorList>
    </citation>
    <scope>NUCLEOTIDE SEQUENCE</scope>
    <source>
        <strain evidence="9">Gonzo</strain>
    </source>
</reference>
<dbReference type="GO" id="GO:0010468">
    <property type="term" value="P:regulation of gene expression"/>
    <property type="evidence" value="ECO:0007669"/>
    <property type="project" value="TreeGrafter"/>
</dbReference>
<dbReference type="GO" id="GO:0008270">
    <property type="term" value="F:zinc ion binding"/>
    <property type="evidence" value="ECO:0007669"/>
    <property type="project" value="UniProtKB-KW"/>
</dbReference>
<accession>A0A8J4JBY4</accession>
<dbReference type="Pfam" id="PF00096">
    <property type="entry name" value="zf-C2H2"/>
    <property type="match status" value="1"/>
</dbReference>
<evidence type="ECO:0000313" key="10">
    <source>
        <dbReference type="Proteomes" id="UP000782854"/>
    </source>
</evidence>
<organism evidence="9 10">
    <name type="scientific">Eudyptula minor</name>
    <name type="common">Little blue penguin</name>
    <name type="synonym">Aptenodytes minor</name>
    <dbReference type="NCBI Taxonomy" id="37083"/>
    <lineage>
        <taxon>Eukaryota</taxon>
        <taxon>Metazoa</taxon>
        <taxon>Chordata</taxon>
        <taxon>Craniata</taxon>
        <taxon>Vertebrata</taxon>
        <taxon>Euteleostomi</taxon>
        <taxon>Archelosauria</taxon>
        <taxon>Archosauria</taxon>
        <taxon>Dinosauria</taxon>
        <taxon>Saurischia</taxon>
        <taxon>Theropoda</taxon>
        <taxon>Coelurosauria</taxon>
        <taxon>Aves</taxon>
        <taxon>Neognathae</taxon>
        <taxon>Neoaves</taxon>
        <taxon>Aequornithes</taxon>
        <taxon>Sphenisciformes</taxon>
        <taxon>Spheniscidae</taxon>
        <taxon>Eudyptula</taxon>
    </lineage>
</organism>
<dbReference type="InterPro" id="IPR050331">
    <property type="entry name" value="Zinc_finger"/>
</dbReference>
<evidence type="ECO:0000256" key="3">
    <source>
        <dbReference type="ARBA" id="ARBA00022737"/>
    </source>
</evidence>
<dbReference type="OrthoDB" id="654211at2759"/>
<dbReference type="SMART" id="SM00355">
    <property type="entry name" value="ZnF_C2H2"/>
    <property type="match status" value="3"/>
</dbReference>
<feature type="non-terminal residue" evidence="9">
    <location>
        <position position="1"/>
    </location>
</feature>
<dbReference type="AlphaFoldDB" id="A0A8J4JBY4"/>
<dbReference type="FunFam" id="3.30.160.60:FF:000710">
    <property type="entry name" value="Zinc finger protein 768"/>
    <property type="match status" value="1"/>
</dbReference>
<feature type="domain" description="C2H2-type" evidence="8">
    <location>
        <begin position="29"/>
        <end position="56"/>
    </location>
</feature>
<keyword evidence="2" id="KW-0479">Metal-binding</keyword>
<evidence type="ECO:0000259" key="8">
    <source>
        <dbReference type="PROSITE" id="PS50157"/>
    </source>
</evidence>
<dbReference type="PANTHER" id="PTHR16515">
    <property type="entry name" value="PR DOMAIN ZINC FINGER PROTEIN"/>
    <property type="match status" value="1"/>
</dbReference>
<keyword evidence="10" id="KW-1185">Reference proteome</keyword>
<evidence type="ECO:0000256" key="1">
    <source>
        <dbReference type="ARBA" id="ARBA00004123"/>
    </source>
</evidence>
<name>A0A8J4JBY4_EUDMI</name>
<evidence type="ECO:0000256" key="5">
    <source>
        <dbReference type="ARBA" id="ARBA00022833"/>
    </source>
</evidence>
<comment type="caution">
    <text evidence="9">The sequence shown here is derived from an EMBL/GenBank/DDBJ whole genome shotgun (WGS) entry which is preliminary data.</text>
</comment>
<evidence type="ECO:0000256" key="2">
    <source>
        <dbReference type="ARBA" id="ARBA00022723"/>
    </source>
</evidence>
<evidence type="ECO:0000256" key="6">
    <source>
        <dbReference type="ARBA" id="ARBA00023242"/>
    </source>
</evidence>
<comment type="subcellular location">
    <subcellularLocation>
        <location evidence="1">Nucleus</location>
    </subcellularLocation>
</comment>
<dbReference type="Proteomes" id="UP000782854">
    <property type="component" value="Unassembled WGS sequence"/>
</dbReference>
<evidence type="ECO:0000313" key="9">
    <source>
        <dbReference type="EMBL" id="KAF1518324.1"/>
    </source>
</evidence>
<keyword evidence="3" id="KW-0677">Repeat</keyword>
<keyword evidence="5" id="KW-0862">Zinc</keyword>
<dbReference type="InterPro" id="IPR036236">
    <property type="entry name" value="Znf_C2H2_sf"/>
</dbReference>
<dbReference type="GO" id="GO:0005634">
    <property type="term" value="C:nucleus"/>
    <property type="evidence" value="ECO:0007669"/>
    <property type="project" value="UniProtKB-SubCell"/>
</dbReference>
<feature type="non-terminal residue" evidence="9">
    <location>
        <position position="89"/>
    </location>
</feature>
<feature type="domain" description="C2H2-type" evidence="8">
    <location>
        <begin position="2"/>
        <end position="28"/>
    </location>
</feature>
<dbReference type="Gene3D" id="3.30.160.60">
    <property type="entry name" value="Classic Zinc Finger"/>
    <property type="match status" value="3"/>
</dbReference>
<dbReference type="SUPFAM" id="SSF57667">
    <property type="entry name" value="beta-beta-alpha zinc fingers"/>
    <property type="match status" value="2"/>
</dbReference>
<proteinExistence type="predicted"/>
<evidence type="ECO:0000256" key="4">
    <source>
        <dbReference type="ARBA" id="ARBA00022771"/>
    </source>
</evidence>
<keyword evidence="6" id="KW-0539">Nucleus</keyword>
<dbReference type="PANTHER" id="PTHR16515:SF49">
    <property type="entry name" value="GASTRULA ZINC FINGER PROTEIN XLCGF49.1-LIKE-RELATED"/>
    <property type="match status" value="1"/>
</dbReference>
<gene>
    <name evidence="9" type="ORF">FQV19_0005577</name>
</gene>
<dbReference type="PROSITE" id="PS00028">
    <property type="entry name" value="ZINC_FINGER_C2H2_1"/>
    <property type="match status" value="1"/>
</dbReference>
<evidence type="ECO:0000256" key="7">
    <source>
        <dbReference type="PROSITE-ProRule" id="PRU00042"/>
    </source>
</evidence>
<sequence length="89" mass="10260">PYICEPCSKAYSHQGTLQQHHLHTGKRPYECPFCAKTYTWSSDYHKHISTHIGERPYGCANGGKALARSSELRKHQHNMHRNNKPFPCP</sequence>